<dbReference type="PROSITE" id="PS00409">
    <property type="entry name" value="PROKAR_NTER_METHYL"/>
    <property type="match status" value="1"/>
</dbReference>
<dbReference type="InterPro" id="IPR045584">
    <property type="entry name" value="Pilin-like"/>
</dbReference>
<proteinExistence type="predicted"/>
<dbReference type="Gene3D" id="3.30.700.10">
    <property type="entry name" value="Glycoprotein, Type 4 Pilin"/>
    <property type="match status" value="1"/>
</dbReference>
<evidence type="ECO:0000256" key="2">
    <source>
        <dbReference type="SAM" id="Phobius"/>
    </source>
</evidence>
<accession>A0A2H0TFX7</accession>
<dbReference type="EMBL" id="PFCO01000001">
    <property type="protein sequence ID" value="PIR69854.1"/>
    <property type="molecule type" value="Genomic_DNA"/>
</dbReference>
<protein>
    <recommendedName>
        <fullName evidence="5">Type II secretion system protein GspG C-terminal domain-containing protein</fullName>
    </recommendedName>
</protein>
<dbReference type="NCBIfam" id="TIGR02532">
    <property type="entry name" value="IV_pilin_GFxxxE"/>
    <property type="match status" value="1"/>
</dbReference>
<dbReference type="SUPFAM" id="SSF54523">
    <property type="entry name" value="Pili subunits"/>
    <property type="match status" value="1"/>
</dbReference>
<keyword evidence="2" id="KW-0812">Transmembrane</keyword>
<dbReference type="GO" id="GO:0015627">
    <property type="term" value="C:type II protein secretion system complex"/>
    <property type="evidence" value="ECO:0007669"/>
    <property type="project" value="InterPro"/>
</dbReference>
<dbReference type="InterPro" id="IPR012902">
    <property type="entry name" value="N_methyl_site"/>
</dbReference>
<dbReference type="Proteomes" id="UP000231503">
    <property type="component" value="Unassembled WGS sequence"/>
</dbReference>
<comment type="caution">
    <text evidence="3">The sequence shown here is derived from an EMBL/GenBank/DDBJ whole genome shotgun (WGS) entry which is preliminary data.</text>
</comment>
<feature type="transmembrane region" description="Helical" evidence="2">
    <location>
        <begin position="12"/>
        <end position="32"/>
    </location>
</feature>
<evidence type="ECO:0000256" key="1">
    <source>
        <dbReference type="ARBA" id="ARBA00022481"/>
    </source>
</evidence>
<dbReference type="Pfam" id="PF07963">
    <property type="entry name" value="N_methyl"/>
    <property type="match status" value="1"/>
</dbReference>
<reference evidence="4" key="1">
    <citation type="submission" date="2017-09" db="EMBL/GenBank/DDBJ databases">
        <title>Depth-based differentiation of microbial function through sediment-hosted aquifers and enrichment of novel symbionts in the deep terrestrial subsurface.</title>
        <authorList>
            <person name="Probst A.J."/>
            <person name="Ladd B."/>
            <person name="Jarett J.K."/>
            <person name="Geller-Mcgrath D.E."/>
            <person name="Sieber C.M.K."/>
            <person name="Emerson J.B."/>
            <person name="Anantharaman K."/>
            <person name="Thomas B.C."/>
            <person name="Malmstrom R."/>
            <person name="Stieglmeier M."/>
            <person name="Klingl A."/>
            <person name="Woyke T."/>
            <person name="Ryan C.M."/>
            <person name="Banfield J.F."/>
        </authorList>
    </citation>
    <scope>NUCLEOTIDE SEQUENCE [LARGE SCALE GENOMIC DNA]</scope>
</reference>
<name>A0A2H0TFX7_9BACT</name>
<dbReference type="PRINTS" id="PR00813">
    <property type="entry name" value="BCTERIALGSPG"/>
</dbReference>
<dbReference type="PANTHER" id="PTHR30093">
    <property type="entry name" value="GENERAL SECRETION PATHWAY PROTEIN G"/>
    <property type="match status" value="1"/>
</dbReference>
<keyword evidence="2" id="KW-1133">Transmembrane helix</keyword>
<evidence type="ECO:0000313" key="4">
    <source>
        <dbReference type="Proteomes" id="UP000231503"/>
    </source>
</evidence>
<keyword evidence="2" id="KW-0472">Membrane</keyword>
<dbReference type="InterPro" id="IPR000983">
    <property type="entry name" value="Bac_GSPG_pilin"/>
</dbReference>
<keyword evidence="1" id="KW-0488">Methylation</keyword>
<organism evidence="3 4">
    <name type="scientific">Candidatus Niyogibacteria bacterium CG10_big_fil_rev_8_21_14_0_10_46_36</name>
    <dbReference type="NCBI Taxonomy" id="1974726"/>
    <lineage>
        <taxon>Bacteria</taxon>
        <taxon>Candidatus Niyogiibacteriota</taxon>
    </lineage>
</organism>
<gene>
    <name evidence="3" type="ORF">COU47_00235</name>
</gene>
<evidence type="ECO:0008006" key="5">
    <source>
        <dbReference type="Google" id="ProtNLM"/>
    </source>
</evidence>
<evidence type="ECO:0000313" key="3">
    <source>
        <dbReference type="EMBL" id="PIR69854.1"/>
    </source>
</evidence>
<sequence length="173" mass="18321">MDKRGFTLVELLVVIAIIGILASVVLASVASARARGRDARRLSDMKQIQIALELYYGDNAAYPGNTDNDCGGWDAGFNGGQGSGDAFVTPLETAGAIVDTPGDPVGTSNCGGYAYFRYNAGSYGCDAGRGAYFVLGVRDMETSAGAHPDSPGWSCPSRDWQAEFDWVTGKFER</sequence>
<dbReference type="GO" id="GO:0015628">
    <property type="term" value="P:protein secretion by the type II secretion system"/>
    <property type="evidence" value="ECO:0007669"/>
    <property type="project" value="InterPro"/>
</dbReference>
<dbReference type="AlphaFoldDB" id="A0A2H0TFX7"/>